<name>A0A175YPN7_DAUCS</name>
<dbReference type="Gramene" id="KZM85423">
    <property type="protein sequence ID" value="KZM85423"/>
    <property type="gene ID" value="DCAR_027155"/>
</dbReference>
<evidence type="ECO:0000313" key="2">
    <source>
        <dbReference type="EMBL" id="WOH12891.1"/>
    </source>
</evidence>
<gene>
    <name evidence="1" type="ORF">DCAR_027155</name>
    <name evidence="2" type="ORF">DCAR_0832400</name>
</gene>
<dbReference type="EMBL" id="LNRQ01000008">
    <property type="protein sequence ID" value="KZM85423.1"/>
    <property type="molecule type" value="Genomic_DNA"/>
</dbReference>
<evidence type="ECO:0000313" key="1">
    <source>
        <dbReference type="EMBL" id="KZM85423.1"/>
    </source>
</evidence>
<dbReference type="EMBL" id="CP093350">
    <property type="protein sequence ID" value="WOH12891.1"/>
    <property type="molecule type" value="Genomic_DNA"/>
</dbReference>
<dbReference type="AlphaFoldDB" id="A0A175YPN7"/>
<dbReference type="Proteomes" id="UP000077755">
    <property type="component" value="Chromosome 8"/>
</dbReference>
<protein>
    <submittedName>
        <fullName evidence="1">Uncharacterized protein</fullName>
    </submittedName>
</protein>
<reference evidence="1" key="1">
    <citation type="journal article" date="2016" name="Nat. Genet.">
        <title>A high-quality carrot genome assembly provides new insights into carotenoid accumulation and asterid genome evolution.</title>
        <authorList>
            <person name="Iorizzo M."/>
            <person name="Ellison S."/>
            <person name="Senalik D."/>
            <person name="Zeng P."/>
            <person name="Satapoomin P."/>
            <person name="Huang J."/>
            <person name="Bowman M."/>
            <person name="Iovene M."/>
            <person name="Sanseverino W."/>
            <person name="Cavagnaro P."/>
            <person name="Yildiz M."/>
            <person name="Macko-Podgorni A."/>
            <person name="Moranska E."/>
            <person name="Grzebelus E."/>
            <person name="Grzebelus D."/>
            <person name="Ashrafi H."/>
            <person name="Zheng Z."/>
            <person name="Cheng S."/>
            <person name="Spooner D."/>
            <person name="Van Deynze A."/>
            <person name="Simon P."/>
        </authorList>
    </citation>
    <scope>NUCLEOTIDE SEQUENCE [LARGE SCALE GENOMIC DNA]</scope>
    <source>
        <tissue evidence="1">Leaf</tissue>
    </source>
</reference>
<proteinExistence type="predicted"/>
<organism evidence="1">
    <name type="scientific">Daucus carota subsp. sativus</name>
    <name type="common">Carrot</name>
    <dbReference type="NCBI Taxonomy" id="79200"/>
    <lineage>
        <taxon>Eukaryota</taxon>
        <taxon>Viridiplantae</taxon>
        <taxon>Streptophyta</taxon>
        <taxon>Embryophyta</taxon>
        <taxon>Tracheophyta</taxon>
        <taxon>Spermatophyta</taxon>
        <taxon>Magnoliopsida</taxon>
        <taxon>eudicotyledons</taxon>
        <taxon>Gunneridae</taxon>
        <taxon>Pentapetalae</taxon>
        <taxon>asterids</taxon>
        <taxon>campanulids</taxon>
        <taxon>Apiales</taxon>
        <taxon>Apiaceae</taxon>
        <taxon>Apioideae</taxon>
        <taxon>Scandiceae</taxon>
        <taxon>Daucinae</taxon>
        <taxon>Daucus</taxon>
        <taxon>Daucus sect. Daucus</taxon>
    </lineage>
</organism>
<reference evidence="2" key="2">
    <citation type="submission" date="2022-03" db="EMBL/GenBank/DDBJ databases">
        <title>Draft title - Genomic analysis of global carrot germplasm unveils the trajectory of domestication and the origin of high carotenoid orange carrot.</title>
        <authorList>
            <person name="Iorizzo M."/>
            <person name="Ellison S."/>
            <person name="Senalik D."/>
            <person name="Macko-Podgorni A."/>
            <person name="Grzebelus D."/>
            <person name="Bostan H."/>
            <person name="Rolling W."/>
            <person name="Curaba J."/>
            <person name="Simon P."/>
        </authorList>
    </citation>
    <scope>NUCLEOTIDE SEQUENCE</scope>
    <source>
        <tissue evidence="2">Leaf</tissue>
    </source>
</reference>
<sequence length="216" mass="23400">MSLCPPSQMGQMRRPTQNSSFAANNELAEIHANDPSEYEDLNTESFLADRLQLPMYPTTFPAASYVTHSGCAGAAYAPGLFLPKLCGSQGNKIRCQLTKLMSSSGTGKNTTTTNVSTTTPITNQGVTGSSFDFGDHFSLQAGAKETRAYFLCGIGLGKPLQKDYMSSLSNLIFCISKKKTRSEALNCARTYLYLAPFASVHMYEAQKLMGLGRSAR</sequence>
<accession>A0A175YPN7</accession>
<keyword evidence="3" id="KW-1185">Reference proteome</keyword>
<evidence type="ECO:0000313" key="3">
    <source>
        <dbReference type="Proteomes" id="UP000077755"/>
    </source>
</evidence>